<feature type="compositionally biased region" description="Basic and acidic residues" evidence="5">
    <location>
        <begin position="449"/>
        <end position="458"/>
    </location>
</feature>
<feature type="compositionally biased region" description="Acidic residues" evidence="5">
    <location>
        <begin position="360"/>
        <end position="369"/>
    </location>
</feature>
<dbReference type="VEuPathDB" id="VectorBase:AALB001467"/>
<evidence type="ECO:0000256" key="3">
    <source>
        <dbReference type="ARBA" id="ARBA00022705"/>
    </source>
</evidence>
<dbReference type="GO" id="GO:1904161">
    <property type="term" value="P:DNA synthesis involved in UV-damage excision repair"/>
    <property type="evidence" value="ECO:0007669"/>
    <property type="project" value="TreeGrafter"/>
</dbReference>
<dbReference type="EnsemblMetazoa" id="AALB001467-RA">
    <property type="protein sequence ID" value="AALB001467-PA"/>
    <property type="gene ID" value="AALB001467"/>
</dbReference>
<dbReference type="PANTHER" id="PTHR17598:SF13">
    <property type="entry name" value="DNA POLYMERASE DELTA SUBUNIT 3"/>
    <property type="match status" value="1"/>
</dbReference>
<reference evidence="6" key="2">
    <citation type="submission" date="2022-08" db="UniProtKB">
        <authorList>
            <consortium name="EnsemblMetazoa"/>
        </authorList>
    </citation>
    <scope>IDENTIFICATION</scope>
    <source>
        <strain evidence="6">STECLA/ALBI9_A</strain>
    </source>
</reference>
<evidence type="ECO:0000256" key="1">
    <source>
        <dbReference type="ARBA" id="ARBA00004123"/>
    </source>
</evidence>
<dbReference type="Proteomes" id="UP000069272">
    <property type="component" value="Chromosome 2L"/>
</dbReference>
<evidence type="ECO:0000256" key="2">
    <source>
        <dbReference type="ARBA" id="ARBA00017589"/>
    </source>
</evidence>
<evidence type="ECO:0000313" key="6">
    <source>
        <dbReference type="EnsemblMetazoa" id="AALB001467-PA"/>
    </source>
</evidence>
<accession>A0A182F4S6</accession>
<evidence type="ECO:0000256" key="4">
    <source>
        <dbReference type="ARBA" id="ARBA00023242"/>
    </source>
</evidence>
<dbReference type="STRING" id="7167.A0A182F4S6"/>
<organism evidence="6 7">
    <name type="scientific">Anopheles albimanus</name>
    <name type="common">New world malaria mosquito</name>
    <dbReference type="NCBI Taxonomy" id="7167"/>
    <lineage>
        <taxon>Eukaryota</taxon>
        <taxon>Metazoa</taxon>
        <taxon>Ecdysozoa</taxon>
        <taxon>Arthropoda</taxon>
        <taxon>Hexapoda</taxon>
        <taxon>Insecta</taxon>
        <taxon>Pterygota</taxon>
        <taxon>Neoptera</taxon>
        <taxon>Endopterygota</taxon>
        <taxon>Diptera</taxon>
        <taxon>Nematocera</taxon>
        <taxon>Culicoidea</taxon>
        <taxon>Culicidae</taxon>
        <taxon>Anophelinae</taxon>
        <taxon>Anopheles</taxon>
    </lineage>
</organism>
<evidence type="ECO:0000313" key="7">
    <source>
        <dbReference type="Proteomes" id="UP000069272"/>
    </source>
</evidence>
<reference evidence="6 7" key="1">
    <citation type="journal article" date="2017" name="G3 (Bethesda)">
        <title>The Physical Genome Mapping of Anopheles albimanus Corrected Scaffold Misassemblies and Identified Interarm Rearrangements in Genus Anopheles.</title>
        <authorList>
            <person name="Artemov G.N."/>
            <person name="Peery A.N."/>
            <person name="Jiang X."/>
            <person name="Tu Z."/>
            <person name="Stegniy V.N."/>
            <person name="Sharakhova M.V."/>
            <person name="Sharakhov I.V."/>
        </authorList>
    </citation>
    <scope>NUCLEOTIDE SEQUENCE [LARGE SCALE GENOMIC DNA]</scope>
    <source>
        <strain evidence="6 7">ALBI9_A</strain>
    </source>
</reference>
<feature type="compositionally biased region" description="Basic and acidic residues" evidence="5">
    <location>
        <begin position="344"/>
        <end position="359"/>
    </location>
</feature>
<dbReference type="GO" id="GO:0043625">
    <property type="term" value="C:delta DNA polymerase complex"/>
    <property type="evidence" value="ECO:0007669"/>
    <property type="project" value="InterPro"/>
</dbReference>
<evidence type="ECO:0000256" key="5">
    <source>
        <dbReference type="SAM" id="MobiDB-lite"/>
    </source>
</evidence>
<feature type="compositionally biased region" description="Acidic residues" evidence="5">
    <location>
        <begin position="286"/>
        <end position="295"/>
    </location>
</feature>
<dbReference type="VEuPathDB" id="VectorBase:AALB20_027747"/>
<feature type="compositionally biased region" description="Polar residues" evidence="5">
    <location>
        <begin position="215"/>
        <end position="235"/>
    </location>
</feature>
<protein>
    <recommendedName>
        <fullName evidence="2">DNA polymerase delta subunit 3</fullName>
    </recommendedName>
</protein>
<name>A0A182F4S6_ANOAL</name>
<dbReference type="InterPro" id="IPR019038">
    <property type="entry name" value="POLD3"/>
</dbReference>
<dbReference type="VEuPathDB" id="VectorBase:AALB20_035330"/>
<dbReference type="PANTHER" id="PTHR17598">
    <property type="entry name" value="DNA POLYMERASE DELTA SUBUNIT 3"/>
    <property type="match status" value="1"/>
</dbReference>
<dbReference type="Gene3D" id="3.90.1030.20">
    <property type="entry name" value="DNA polymerase delta, p66 (Cdc27) subunit, wHTH domain"/>
    <property type="match status" value="1"/>
</dbReference>
<dbReference type="GO" id="GO:0003887">
    <property type="term" value="F:DNA-directed DNA polymerase activity"/>
    <property type="evidence" value="ECO:0007669"/>
    <property type="project" value="TreeGrafter"/>
</dbReference>
<keyword evidence="4" id="KW-0539">Nucleus</keyword>
<comment type="subcellular location">
    <subcellularLocation>
        <location evidence="1">Nucleus</location>
    </subcellularLocation>
</comment>
<feature type="region of interest" description="Disordered" evidence="5">
    <location>
        <begin position="130"/>
        <end position="394"/>
    </location>
</feature>
<dbReference type="AlphaFoldDB" id="A0A182F4S6"/>
<feature type="compositionally biased region" description="Polar residues" evidence="5">
    <location>
        <begin position="245"/>
        <end position="254"/>
    </location>
</feature>
<sequence>MDTAALKTYHREIGHLIFDANEKVSVRKISNLWNIDSQQSVEILQKWIDDQKDSAKLSREFLIRGKDKNGNVFMTLANEKRAAKITSKYVGCSKMLYSVEASSDVRPMNVSSDRDFAVIKLRLESERRELAKRSLPTAQPAVAAVKQEQKPSKANGLFGAMASKQVKTPAVAKEEKSSSPPPPAPAVPTIKPEPQTPTIKVSPKKASPKKDTRKQTNGKGSISSFFSSNPGQTALSKAVVKTEPESPSNAQGTKKASEEQKKLAKSRKRTIDEDEEDEVAIKKEREDEEEEEEEIPNTPQEEKREAKKRRTGKPLLQRKSVANQSKKSRIYAICDSSSEDEAEATEKRREEERLVKFDQDPEIEADPEPMEASTISPEKPVENDSNSVNRNHRGKIKKLVTKTFMTADGFMETVKEYEMVSEDEAQEAAHSEQSPAVDTKLGAPNAKQVKAESIERKKTTPPTPRTKQGSIMRVDLVRDRTWAIVSIIKFIIQILRMFGTFAKSFGAELGVAKCLFTYALSLQPLSSKVASGPIINWLAGYFGEEDGREVFRFLARNILSPLGFPVDSG</sequence>
<proteinExistence type="predicted"/>
<keyword evidence="7" id="KW-1185">Reference proteome</keyword>
<dbReference type="InterPro" id="IPR041913">
    <property type="entry name" value="POLD3_sf"/>
</dbReference>
<dbReference type="GO" id="GO:0006271">
    <property type="term" value="P:DNA strand elongation involved in DNA replication"/>
    <property type="evidence" value="ECO:0007669"/>
    <property type="project" value="TreeGrafter"/>
</dbReference>
<dbReference type="GO" id="GO:0006297">
    <property type="term" value="P:nucleotide-excision repair, DNA gap filling"/>
    <property type="evidence" value="ECO:0007669"/>
    <property type="project" value="TreeGrafter"/>
</dbReference>
<feature type="region of interest" description="Disordered" evidence="5">
    <location>
        <begin position="421"/>
        <end position="467"/>
    </location>
</feature>
<keyword evidence="3" id="KW-0235">DNA replication</keyword>